<dbReference type="InterPro" id="IPR012416">
    <property type="entry name" value="CBP60"/>
</dbReference>
<comment type="caution">
    <text evidence="12">The sequence shown here is derived from an EMBL/GenBank/DDBJ whole genome shotgun (WGS) entry which is preliminary data.</text>
</comment>
<dbReference type="GO" id="GO:0080142">
    <property type="term" value="P:regulation of salicylic acid biosynthetic process"/>
    <property type="evidence" value="ECO:0007669"/>
    <property type="project" value="TreeGrafter"/>
</dbReference>
<proteinExistence type="inferred from homology"/>
<accession>A0A5N6PC73</accession>
<dbReference type="InterPro" id="IPR046829">
    <property type="entry name" value="Calmod_bind_C"/>
</dbReference>
<evidence type="ECO:0000259" key="10">
    <source>
        <dbReference type="Pfam" id="PF20451"/>
    </source>
</evidence>
<evidence type="ECO:0000256" key="6">
    <source>
        <dbReference type="ARBA" id="ARBA00023163"/>
    </source>
</evidence>
<evidence type="ECO:0000256" key="2">
    <source>
        <dbReference type="ARBA" id="ARBA00007214"/>
    </source>
</evidence>
<comment type="similarity">
    <text evidence="2">Belongs to the plant ACBP60 protein family.</text>
</comment>
<protein>
    <recommendedName>
        <fullName evidence="14">Calmodulin</fullName>
    </recommendedName>
</protein>
<dbReference type="Pfam" id="PF20452">
    <property type="entry name" value="Calmod_bind_C"/>
    <property type="match status" value="1"/>
</dbReference>
<keyword evidence="7" id="KW-0539">Nucleus</keyword>
<dbReference type="AlphaFoldDB" id="A0A5N6PC73"/>
<evidence type="ECO:0000259" key="9">
    <source>
        <dbReference type="Pfam" id="PF07887"/>
    </source>
</evidence>
<evidence type="ECO:0000259" key="11">
    <source>
        <dbReference type="Pfam" id="PF20452"/>
    </source>
</evidence>
<sequence>MSQKRQKQDDTGGSRPEDEPEYSSPPDAGGRRKRPSFRNAVLEVMKFCTIHKYVEPVLEPLIRRVVKEEVEVALQKHIAKMKWDSEDETDSFLPRKLELQFLTALALPVFTGTRIEGEDCNMLKVALIDSHTGKTVSTGIESSLKVEIVVLEGDFGDEIGDNWTLEEFNANIVKERRGKKPLISGSSLLSLNEGVGLVGDLCFTDNSSWTRSRKFRLGARVLDNCDNVRVIEAKSESFVVRDHRGELYKKHHPPYLSDEVWRLEKISKDGAFHKRLDKENVKTVKDFLVLFFLDPAMLRHILGPGMSTKMWEVVVEHATRCVIDENRLYLYCPQSDKKDGVVFNVVGQVLGLLSDYKYVVLDKLSEAKKVEAHKLVLYAFQHLDKVLPYDDEASFRNSICSFTEDLNQSRTQMINENPEGNNCHTKGRFDYPQMNPPSPDIIRSSLGEYGPDHLDNLGSIDVRFDQPMDFKCHVENTLICDPSSSMHLQYIGDSSPGDLQCAVDRFLFPCSGMVKAHRRWKIVSSVVKWFSLMLEIRKGDLSSNDPIFD</sequence>
<evidence type="ECO:0000256" key="8">
    <source>
        <dbReference type="SAM" id="MobiDB-lite"/>
    </source>
</evidence>
<keyword evidence="6" id="KW-0804">Transcription</keyword>
<feature type="compositionally biased region" description="Basic and acidic residues" evidence="8">
    <location>
        <begin position="1"/>
        <end position="17"/>
    </location>
</feature>
<reference evidence="12 13" key="1">
    <citation type="submission" date="2019-05" db="EMBL/GenBank/DDBJ databases">
        <title>Mikania micrantha, genome provides insights into the molecular mechanism of rapid growth.</title>
        <authorList>
            <person name="Liu B."/>
        </authorList>
    </citation>
    <scope>NUCLEOTIDE SEQUENCE [LARGE SCALE GENOMIC DNA]</scope>
    <source>
        <strain evidence="12">NLD-2019</strain>
        <tissue evidence="12">Leaf</tissue>
    </source>
</reference>
<dbReference type="InterPro" id="IPR046830">
    <property type="entry name" value="Calmod_bind_M"/>
</dbReference>
<evidence type="ECO:0000313" key="12">
    <source>
        <dbReference type="EMBL" id="KAD6119024.1"/>
    </source>
</evidence>
<dbReference type="GO" id="GO:0005634">
    <property type="term" value="C:nucleus"/>
    <property type="evidence" value="ECO:0007669"/>
    <property type="project" value="UniProtKB-SubCell"/>
</dbReference>
<organism evidence="12 13">
    <name type="scientific">Mikania micrantha</name>
    <name type="common">bitter vine</name>
    <dbReference type="NCBI Taxonomy" id="192012"/>
    <lineage>
        <taxon>Eukaryota</taxon>
        <taxon>Viridiplantae</taxon>
        <taxon>Streptophyta</taxon>
        <taxon>Embryophyta</taxon>
        <taxon>Tracheophyta</taxon>
        <taxon>Spermatophyta</taxon>
        <taxon>Magnoliopsida</taxon>
        <taxon>eudicotyledons</taxon>
        <taxon>Gunneridae</taxon>
        <taxon>Pentapetalae</taxon>
        <taxon>asterids</taxon>
        <taxon>campanulids</taxon>
        <taxon>Asterales</taxon>
        <taxon>Asteraceae</taxon>
        <taxon>Asteroideae</taxon>
        <taxon>Heliantheae alliance</taxon>
        <taxon>Eupatorieae</taxon>
        <taxon>Mikania</taxon>
    </lineage>
</organism>
<dbReference type="Proteomes" id="UP000326396">
    <property type="component" value="Linkage Group LG13"/>
</dbReference>
<keyword evidence="13" id="KW-1185">Reference proteome</keyword>
<dbReference type="GO" id="GO:0003700">
    <property type="term" value="F:DNA-binding transcription factor activity"/>
    <property type="evidence" value="ECO:0007669"/>
    <property type="project" value="TreeGrafter"/>
</dbReference>
<keyword evidence="4" id="KW-0238">DNA-binding</keyword>
<evidence type="ECO:0000256" key="1">
    <source>
        <dbReference type="ARBA" id="ARBA00004123"/>
    </source>
</evidence>
<dbReference type="Pfam" id="PF07887">
    <property type="entry name" value="Calmodulin_bind"/>
    <property type="match status" value="1"/>
</dbReference>
<evidence type="ECO:0008006" key="14">
    <source>
        <dbReference type="Google" id="ProtNLM"/>
    </source>
</evidence>
<keyword evidence="5" id="KW-0010">Activator</keyword>
<dbReference type="InterPro" id="IPR046831">
    <property type="entry name" value="Calmodulin_bind_N"/>
</dbReference>
<dbReference type="GO" id="GO:0005516">
    <property type="term" value="F:calmodulin binding"/>
    <property type="evidence" value="ECO:0007669"/>
    <property type="project" value="InterPro"/>
</dbReference>
<keyword evidence="3" id="KW-0805">Transcription regulation</keyword>
<feature type="region of interest" description="Disordered" evidence="8">
    <location>
        <begin position="1"/>
        <end position="34"/>
    </location>
</feature>
<evidence type="ECO:0000256" key="7">
    <source>
        <dbReference type="ARBA" id="ARBA00023242"/>
    </source>
</evidence>
<dbReference type="EMBL" id="SZYD01000005">
    <property type="protein sequence ID" value="KAD6119024.1"/>
    <property type="molecule type" value="Genomic_DNA"/>
</dbReference>
<evidence type="ECO:0000313" key="13">
    <source>
        <dbReference type="Proteomes" id="UP000326396"/>
    </source>
</evidence>
<evidence type="ECO:0000256" key="3">
    <source>
        <dbReference type="ARBA" id="ARBA00023015"/>
    </source>
</evidence>
<dbReference type="PANTHER" id="PTHR31713:SF14">
    <property type="entry name" value="CALMODULIN-BINDING PROTEIN 60 A"/>
    <property type="match status" value="1"/>
</dbReference>
<dbReference type="OrthoDB" id="1604062at2759"/>
<evidence type="ECO:0000256" key="4">
    <source>
        <dbReference type="ARBA" id="ARBA00023125"/>
    </source>
</evidence>
<dbReference type="Pfam" id="PF20451">
    <property type="entry name" value="Calmod_bind_M"/>
    <property type="match status" value="1"/>
</dbReference>
<name>A0A5N6PC73_9ASTR</name>
<gene>
    <name evidence="12" type="ORF">E3N88_10295</name>
</gene>
<evidence type="ECO:0000256" key="5">
    <source>
        <dbReference type="ARBA" id="ARBA00023159"/>
    </source>
</evidence>
<comment type="subcellular location">
    <subcellularLocation>
        <location evidence="1">Nucleus</location>
    </subcellularLocation>
</comment>
<dbReference type="GO" id="GO:0043565">
    <property type="term" value="F:sequence-specific DNA binding"/>
    <property type="evidence" value="ECO:0007669"/>
    <property type="project" value="TreeGrafter"/>
</dbReference>
<feature type="domain" description="Calmodulin binding protein central" evidence="10">
    <location>
        <begin position="256"/>
        <end position="321"/>
    </location>
</feature>
<dbReference type="PANTHER" id="PTHR31713">
    <property type="entry name" value="OS02G0177800 PROTEIN"/>
    <property type="match status" value="1"/>
</dbReference>
<feature type="domain" description="Calmodulin binding protein-like N-terminal" evidence="9">
    <location>
        <begin position="97"/>
        <end position="243"/>
    </location>
</feature>
<feature type="domain" description="Calmodulin binding protein C-terminal" evidence="11">
    <location>
        <begin position="328"/>
        <end position="386"/>
    </location>
</feature>